<sequence>MEHAQAKRLVAALSTPTGAVNPWIVGARGWFLVLLTIWFCLLALFHAVPQIDIAIANTFFYEFSCLNSDLPGRICGEFPRSADALLQLGRRILFYMPVFFAVVVLIVLVRNLQHHGATYCANRTKQCWIALVTLVTGPYLLVNLILKSVSGRPRPYETDMFGGDKLFAAAGSFDGSCYNNCSFISGEAAGAGWVACLIVFVPAQFRPLVAPPLIIVTLISPALRVSFGGHYFSDALLGFLSSAVVYAGVTAYFEMTQAEKKRAHSTVL</sequence>
<organism evidence="3 4">
    <name type="scientific">Endobacterium cereale</name>
    <dbReference type="NCBI Taxonomy" id="2663029"/>
    <lineage>
        <taxon>Bacteria</taxon>
        <taxon>Pseudomonadati</taxon>
        <taxon>Pseudomonadota</taxon>
        <taxon>Alphaproteobacteria</taxon>
        <taxon>Hyphomicrobiales</taxon>
        <taxon>Rhizobiaceae</taxon>
        <taxon>Endobacterium</taxon>
    </lineage>
</organism>
<keyword evidence="1" id="KW-0472">Membrane</keyword>
<evidence type="ECO:0000256" key="1">
    <source>
        <dbReference type="SAM" id="Phobius"/>
    </source>
</evidence>
<feature type="transmembrane region" description="Helical" evidence="1">
    <location>
        <begin position="29"/>
        <end position="48"/>
    </location>
</feature>
<dbReference type="EMBL" id="WIXI01000047">
    <property type="protein sequence ID" value="MQY48373.1"/>
    <property type="molecule type" value="Genomic_DNA"/>
</dbReference>
<gene>
    <name evidence="3" type="ORF">GAO09_20280</name>
</gene>
<dbReference type="AlphaFoldDB" id="A0A6A8AAQ2"/>
<keyword evidence="4" id="KW-1185">Reference proteome</keyword>
<accession>A0A6A8AAQ2</accession>
<feature type="transmembrane region" description="Helical" evidence="1">
    <location>
        <begin position="92"/>
        <end position="108"/>
    </location>
</feature>
<reference evidence="3 4" key="1">
    <citation type="submission" date="2019-11" db="EMBL/GenBank/DDBJ databases">
        <title>Genome analysis of Rhizobacterium cereale a novel genus and species isolated from maize roots in North Spain.</title>
        <authorList>
            <person name="Menendez E."/>
            <person name="Flores-Felix J.D."/>
            <person name="Ramirez-Bahena M.-H."/>
            <person name="Igual J.M."/>
            <person name="Garcia-Fraile P."/>
            <person name="Peix A."/>
            <person name="Velazquez E."/>
        </authorList>
    </citation>
    <scope>NUCLEOTIDE SEQUENCE [LARGE SCALE GENOMIC DNA]</scope>
    <source>
        <strain evidence="3 4">RZME27</strain>
    </source>
</reference>
<dbReference type="InterPro" id="IPR000326">
    <property type="entry name" value="PAP2/HPO"/>
</dbReference>
<dbReference type="InterPro" id="IPR036938">
    <property type="entry name" value="PAP2/HPO_sf"/>
</dbReference>
<feature type="transmembrane region" description="Helical" evidence="1">
    <location>
        <begin position="235"/>
        <end position="253"/>
    </location>
</feature>
<evidence type="ECO:0000313" key="3">
    <source>
        <dbReference type="EMBL" id="MQY48373.1"/>
    </source>
</evidence>
<keyword evidence="1" id="KW-0812">Transmembrane</keyword>
<dbReference type="Proteomes" id="UP000435138">
    <property type="component" value="Unassembled WGS sequence"/>
</dbReference>
<feature type="transmembrane region" description="Helical" evidence="1">
    <location>
        <begin position="128"/>
        <end position="146"/>
    </location>
</feature>
<protein>
    <submittedName>
        <fullName evidence="3">Phosphatase PAP2 family protein</fullName>
    </submittedName>
</protein>
<dbReference type="SUPFAM" id="SSF48317">
    <property type="entry name" value="Acid phosphatase/Vanadium-dependent haloperoxidase"/>
    <property type="match status" value="1"/>
</dbReference>
<comment type="caution">
    <text evidence="3">The sequence shown here is derived from an EMBL/GenBank/DDBJ whole genome shotgun (WGS) entry which is preliminary data.</text>
</comment>
<feature type="domain" description="Phosphatidic acid phosphatase type 2/haloperoxidase" evidence="2">
    <location>
        <begin position="128"/>
        <end position="254"/>
    </location>
</feature>
<dbReference type="Gene3D" id="1.20.144.10">
    <property type="entry name" value="Phosphatidic acid phosphatase type 2/haloperoxidase"/>
    <property type="match status" value="1"/>
</dbReference>
<proteinExistence type="predicted"/>
<name>A0A6A8AAQ2_9HYPH</name>
<keyword evidence="1" id="KW-1133">Transmembrane helix</keyword>
<evidence type="ECO:0000313" key="4">
    <source>
        <dbReference type="Proteomes" id="UP000435138"/>
    </source>
</evidence>
<evidence type="ECO:0000259" key="2">
    <source>
        <dbReference type="Pfam" id="PF01569"/>
    </source>
</evidence>
<dbReference type="Pfam" id="PF01569">
    <property type="entry name" value="PAP2"/>
    <property type="match status" value="1"/>
</dbReference>
<feature type="transmembrane region" description="Helical" evidence="1">
    <location>
        <begin position="208"/>
        <end position="229"/>
    </location>
</feature>